<gene>
    <name evidence="5" type="ORF">D1B32_19975</name>
</gene>
<evidence type="ECO:0000313" key="5">
    <source>
        <dbReference type="EMBL" id="RHW29791.1"/>
    </source>
</evidence>
<dbReference type="SUPFAM" id="SSF161219">
    <property type="entry name" value="CHY zinc finger-like"/>
    <property type="match status" value="1"/>
</dbReference>
<dbReference type="InterPro" id="IPR013087">
    <property type="entry name" value="Znf_C2H2_type"/>
</dbReference>
<evidence type="ECO:0000256" key="1">
    <source>
        <dbReference type="ARBA" id="ARBA00022723"/>
    </source>
</evidence>
<dbReference type="PIRSF" id="PIRSF017292">
    <property type="entry name" value="UCP017292_Znf_CHY"/>
    <property type="match status" value="1"/>
</dbReference>
<dbReference type="PROSITE" id="PS51266">
    <property type="entry name" value="ZF_CHY"/>
    <property type="match status" value="1"/>
</dbReference>
<dbReference type="PANTHER" id="PTHR28082">
    <property type="entry name" value="ZINC FINGER PROTEIN"/>
    <property type="match status" value="1"/>
</dbReference>
<reference evidence="5 6" key="1">
    <citation type="journal article" date="2007" name="Int. J. Syst. Evol. Microbiol.">
        <title>Oceanobacillus profundus sp. nov., isolated from a deep-sea sediment core.</title>
        <authorList>
            <person name="Kim Y.G."/>
            <person name="Choi D.H."/>
            <person name="Hyun S."/>
            <person name="Cho B.C."/>
        </authorList>
    </citation>
    <scope>NUCLEOTIDE SEQUENCE [LARGE SCALE GENOMIC DNA]</scope>
    <source>
        <strain evidence="5 6">DSM 18246</strain>
    </source>
</reference>
<accession>A0A417YB52</accession>
<evidence type="ECO:0000313" key="6">
    <source>
        <dbReference type="Proteomes" id="UP000285456"/>
    </source>
</evidence>
<comment type="caution">
    <text evidence="5">The sequence shown here is derived from an EMBL/GenBank/DDBJ whole genome shotgun (WGS) entry which is preliminary data.</text>
</comment>
<dbReference type="Pfam" id="PF05495">
    <property type="entry name" value="zf-CHY"/>
    <property type="match status" value="1"/>
</dbReference>
<sequence>MKISEFDIQGAIDQATRCQHYHTGKDIIAIRFYCCNRYFPCHLCHEAYGCGKGEVWPREKFNEKAILCGSCKEELTINQYINSDNTCPNCQASFNSGCSLHYHLYFEHFHPSCPFGDDG</sequence>
<evidence type="ECO:0000256" key="2">
    <source>
        <dbReference type="ARBA" id="ARBA00022771"/>
    </source>
</evidence>
<keyword evidence="1" id="KW-0479">Metal-binding</keyword>
<dbReference type="Proteomes" id="UP000285456">
    <property type="component" value="Unassembled WGS sequence"/>
</dbReference>
<protein>
    <recommendedName>
        <fullName evidence="4">CHY-type domain-containing protein</fullName>
    </recommendedName>
</protein>
<dbReference type="AlphaFoldDB" id="A0A417YB52"/>
<dbReference type="InterPro" id="IPR016694">
    <property type="entry name" value="UCP017292"/>
</dbReference>
<proteinExistence type="predicted"/>
<name>A0A417YB52_9BACI</name>
<dbReference type="InterPro" id="IPR052604">
    <property type="entry name" value="Mito_Tim_assembly_helper"/>
</dbReference>
<dbReference type="GO" id="GO:0008270">
    <property type="term" value="F:zinc ion binding"/>
    <property type="evidence" value="ECO:0007669"/>
    <property type="project" value="UniProtKB-KW"/>
</dbReference>
<dbReference type="PROSITE" id="PS00028">
    <property type="entry name" value="ZINC_FINGER_C2H2_1"/>
    <property type="match status" value="1"/>
</dbReference>
<keyword evidence="2" id="KW-0863">Zinc-finger</keyword>
<keyword evidence="3" id="KW-0862">Zinc</keyword>
<dbReference type="InterPro" id="IPR037274">
    <property type="entry name" value="Znf_CHY_sf"/>
</dbReference>
<feature type="domain" description="CHY-type" evidence="4">
    <location>
        <begin position="11"/>
        <end position="92"/>
    </location>
</feature>
<dbReference type="InterPro" id="IPR008913">
    <property type="entry name" value="Znf_CHY"/>
</dbReference>
<dbReference type="PANTHER" id="PTHR28082:SF1">
    <property type="entry name" value="HELPER OF TIM PROTEIN 13"/>
    <property type="match status" value="1"/>
</dbReference>
<dbReference type="RefSeq" id="WP_118890275.1">
    <property type="nucleotide sequence ID" value="NZ_JAUOPF010000030.1"/>
</dbReference>
<dbReference type="OrthoDB" id="882119at2"/>
<keyword evidence="6" id="KW-1185">Reference proteome</keyword>
<dbReference type="EMBL" id="QWEH01000019">
    <property type="protein sequence ID" value="RHW29791.1"/>
    <property type="molecule type" value="Genomic_DNA"/>
</dbReference>
<organism evidence="5 6">
    <name type="scientific">Oceanobacillus profundus</name>
    <dbReference type="NCBI Taxonomy" id="372463"/>
    <lineage>
        <taxon>Bacteria</taxon>
        <taxon>Bacillati</taxon>
        <taxon>Bacillota</taxon>
        <taxon>Bacilli</taxon>
        <taxon>Bacillales</taxon>
        <taxon>Bacillaceae</taxon>
        <taxon>Oceanobacillus</taxon>
    </lineage>
</organism>
<dbReference type="GO" id="GO:0045041">
    <property type="term" value="P:protein import into mitochondrial intermembrane space"/>
    <property type="evidence" value="ECO:0007669"/>
    <property type="project" value="TreeGrafter"/>
</dbReference>
<evidence type="ECO:0000259" key="4">
    <source>
        <dbReference type="PROSITE" id="PS51266"/>
    </source>
</evidence>
<evidence type="ECO:0000256" key="3">
    <source>
        <dbReference type="ARBA" id="ARBA00022833"/>
    </source>
</evidence>